<protein>
    <submittedName>
        <fullName evidence="1">Uncharacterized protein</fullName>
    </submittedName>
</protein>
<organism evidence="1 2">
    <name type="scientific">Lithocarpus litseifolius</name>
    <dbReference type="NCBI Taxonomy" id="425828"/>
    <lineage>
        <taxon>Eukaryota</taxon>
        <taxon>Viridiplantae</taxon>
        <taxon>Streptophyta</taxon>
        <taxon>Embryophyta</taxon>
        <taxon>Tracheophyta</taxon>
        <taxon>Spermatophyta</taxon>
        <taxon>Magnoliopsida</taxon>
        <taxon>eudicotyledons</taxon>
        <taxon>Gunneridae</taxon>
        <taxon>Pentapetalae</taxon>
        <taxon>rosids</taxon>
        <taxon>fabids</taxon>
        <taxon>Fagales</taxon>
        <taxon>Fagaceae</taxon>
        <taxon>Lithocarpus</taxon>
    </lineage>
</organism>
<dbReference type="EMBL" id="JAZDWU010000003">
    <property type="protein sequence ID" value="KAL0007836.1"/>
    <property type="molecule type" value="Genomic_DNA"/>
</dbReference>
<keyword evidence="2" id="KW-1185">Reference proteome</keyword>
<sequence>MSLVSFRPLDAVIVQDLYRVVNGDDLLLFGAIICDQGWKLRNVILFEGIELSHEDIRARRSKAFAEFKGVRTNISTSSPSRTVAQ</sequence>
<dbReference type="AlphaFoldDB" id="A0AAW2DGQ1"/>
<evidence type="ECO:0000313" key="1">
    <source>
        <dbReference type="EMBL" id="KAL0007836.1"/>
    </source>
</evidence>
<evidence type="ECO:0000313" key="2">
    <source>
        <dbReference type="Proteomes" id="UP001459277"/>
    </source>
</evidence>
<gene>
    <name evidence="1" type="ORF">SO802_009338</name>
</gene>
<accession>A0AAW2DGQ1</accession>
<name>A0AAW2DGQ1_9ROSI</name>
<reference evidence="1 2" key="1">
    <citation type="submission" date="2024-01" db="EMBL/GenBank/DDBJ databases">
        <title>A telomere-to-telomere, gap-free genome of sweet tea (Lithocarpus litseifolius).</title>
        <authorList>
            <person name="Zhou J."/>
        </authorList>
    </citation>
    <scope>NUCLEOTIDE SEQUENCE [LARGE SCALE GENOMIC DNA]</scope>
    <source>
        <strain evidence="1">Zhou-2022a</strain>
        <tissue evidence="1">Leaf</tissue>
    </source>
</reference>
<comment type="caution">
    <text evidence="1">The sequence shown here is derived from an EMBL/GenBank/DDBJ whole genome shotgun (WGS) entry which is preliminary data.</text>
</comment>
<dbReference type="Proteomes" id="UP001459277">
    <property type="component" value="Unassembled WGS sequence"/>
</dbReference>
<proteinExistence type="predicted"/>